<accession>A0A918P432</accession>
<dbReference type="Gene3D" id="1.10.10.10">
    <property type="entry name" value="Winged helix-like DNA-binding domain superfamily/Winged helix DNA-binding domain"/>
    <property type="match status" value="1"/>
</dbReference>
<organism evidence="2 3">
    <name type="scientific">Streptomyces minutiscleroticus</name>
    <dbReference type="NCBI Taxonomy" id="68238"/>
    <lineage>
        <taxon>Bacteria</taxon>
        <taxon>Bacillati</taxon>
        <taxon>Actinomycetota</taxon>
        <taxon>Actinomycetes</taxon>
        <taxon>Kitasatosporales</taxon>
        <taxon>Streptomycetaceae</taxon>
        <taxon>Streptomyces</taxon>
    </lineage>
</organism>
<dbReference type="AlphaFoldDB" id="A0A918P432"/>
<reference evidence="2" key="2">
    <citation type="submission" date="2020-09" db="EMBL/GenBank/DDBJ databases">
        <authorList>
            <person name="Sun Q."/>
            <person name="Ohkuma M."/>
        </authorList>
    </citation>
    <scope>NUCLEOTIDE SEQUENCE</scope>
    <source>
        <strain evidence="2">JCM 4790</strain>
    </source>
</reference>
<proteinExistence type="predicted"/>
<dbReference type="RefSeq" id="WP_190195430.1">
    <property type="nucleotide sequence ID" value="NZ_BMVU01000160.1"/>
</dbReference>
<feature type="region of interest" description="Disordered" evidence="1">
    <location>
        <begin position="1"/>
        <end position="20"/>
    </location>
</feature>
<evidence type="ECO:0000313" key="2">
    <source>
        <dbReference type="EMBL" id="GGY20003.1"/>
    </source>
</evidence>
<reference evidence="2" key="1">
    <citation type="journal article" date="2014" name="Int. J. Syst. Evol. Microbiol.">
        <title>Complete genome sequence of Corynebacterium casei LMG S-19264T (=DSM 44701T), isolated from a smear-ripened cheese.</title>
        <authorList>
            <consortium name="US DOE Joint Genome Institute (JGI-PGF)"/>
            <person name="Walter F."/>
            <person name="Albersmeier A."/>
            <person name="Kalinowski J."/>
            <person name="Ruckert C."/>
        </authorList>
    </citation>
    <scope>NUCLEOTIDE SEQUENCE</scope>
    <source>
        <strain evidence="2">JCM 4790</strain>
    </source>
</reference>
<sequence>MGRAAPRLGEGPETGTCFQALTPSRRPAVGALVHRHTLTPDRALDLLRAHALSTDTDLTTLAYAIVYEHLTLPDVHDPHP</sequence>
<dbReference type="EMBL" id="BMVU01000160">
    <property type="protein sequence ID" value="GGY20003.1"/>
    <property type="molecule type" value="Genomic_DNA"/>
</dbReference>
<protein>
    <recommendedName>
        <fullName evidence="4">ANTAR domain-containing protein</fullName>
    </recommendedName>
</protein>
<name>A0A918P432_9ACTN</name>
<gene>
    <name evidence="2" type="ORF">GCM10010358_83080</name>
</gene>
<evidence type="ECO:0000256" key="1">
    <source>
        <dbReference type="SAM" id="MobiDB-lite"/>
    </source>
</evidence>
<dbReference type="Proteomes" id="UP000619244">
    <property type="component" value="Unassembled WGS sequence"/>
</dbReference>
<dbReference type="InterPro" id="IPR036388">
    <property type="entry name" value="WH-like_DNA-bd_sf"/>
</dbReference>
<evidence type="ECO:0008006" key="4">
    <source>
        <dbReference type="Google" id="ProtNLM"/>
    </source>
</evidence>
<comment type="caution">
    <text evidence="2">The sequence shown here is derived from an EMBL/GenBank/DDBJ whole genome shotgun (WGS) entry which is preliminary data.</text>
</comment>
<evidence type="ECO:0000313" key="3">
    <source>
        <dbReference type="Proteomes" id="UP000619244"/>
    </source>
</evidence>
<keyword evidence="3" id="KW-1185">Reference proteome</keyword>